<feature type="region of interest" description="Disordered" evidence="1">
    <location>
        <begin position="120"/>
        <end position="230"/>
    </location>
</feature>
<keyword evidence="4" id="KW-1185">Reference proteome</keyword>
<feature type="region of interest" description="Disordered" evidence="1">
    <location>
        <begin position="279"/>
        <end position="306"/>
    </location>
</feature>
<evidence type="ECO:0000313" key="3">
    <source>
        <dbReference type="EMBL" id="KAL3124964.1"/>
    </source>
</evidence>
<feature type="compositionally biased region" description="Low complexity" evidence="1">
    <location>
        <begin position="168"/>
        <end position="182"/>
    </location>
</feature>
<dbReference type="Proteomes" id="UP001620626">
    <property type="component" value="Unassembled WGS sequence"/>
</dbReference>
<feature type="compositionally biased region" description="Basic and acidic residues" evidence="1">
    <location>
        <begin position="125"/>
        <end position="152"/>
    </location>
</feature>
<dbReference type="AlphaFoldDB" id="A0ABD2MBP4"/>
<evidence type="ECO:0000256" key="2">
    <source>
        <dbReference type="SAM" id="SignalP"/>
    </source>
</evidence>
<name>A0ABD2MBP4_9BILA</name>
<sequence length="372" mass="42223">MWPLLVPFFLLSLLIFPFYAIGWDVKATQRRRNTNLEDETQIKLPRDFLSDFEEDIQKKAEFGDAYDEGIESLPGFDVWQNGRKIGTTELPILTRRKELWSTSLGTTREGIWWQTTKKWRSTTPKWEKAGEEGEGERERAEERERQGEERDNALGGEQQDEQRSSEKPTNTTEEANPAATSADGQSGTTNDGRITPLSLAAVGQQKQPKADHTQNAKRPPSDFNSPTMPTTVLTTEASHAWSRSWSFGPDGQMELHIWESGKGERVEMLSREEQQRFMKSQQNGESEEQTFGTTEETAEWHRKENRQKGVTSNCNVLDAAKDGKPSEENDRFCQLAFPGVPADDKCKCTNEVSGRDEKGCAVGFIYTCKRIK</sequence>
<dbReference type="EMBL" id="JBICBT010000056">
    <property type="protein sequence ID" value="KAL3124964.1"/>
    <property type="molecule type" value="Genomic_DNA"/>
</dbReference>
<feature type="compositionally biased region" description="Polar residues" evidence="1">
    <location>
        <begin position="183"/>
        <end position="192"/>
    </location>
</feature>
<feature type="chain" id="PRO_5044780822" evidence="2">
    <location>
        <begin position="23"/>
        <end position="372"/>
    </location>
</feature>
<proteinExistence type="predicted"/>
<feature type="compositionally biased region" description="Polar residues" evidence="1">
    <location>
        <begin position="279"/>
        <end position="295"/>
    </location>
</feature>
<organism evidence="3 4">
    <name type="scientific">Heterodera trifolii</name>
    <dbReference type="NCBI Taxonomy" id="157864"/>
    <lineage>
        <taxon>Eukaryota</taxon>
        <taxon>Metazoa</taxon>
        <taxon>Ecdysozoa</taxon>
        <taxon>Nematoda</taxon>
        <taxon>Chromadorea</taxon>
        <taxon>Rhabditida</taxon>
        <taxon>Tylenchina</taxon>
        <taxon>Tylenchomorpha</taxon>
        <taxon>Tylenchoidea</taxon>
        <taxon>Heteroderidae</taxon>
        <taxon>Heteroderinae</taxon>
        <taxon>Heterodera</taxon>
    </lineage>
</organism>
<keyword evidence="2" id="KW-0732">Signal</keyword>
<evidence type="ECO:0000313" key="4">
    <source>
        <dbReference type="Proteomes" id="UP001620626"/>
    </source>
</evidence>
<feature type="signal peptide" evidence="2">
    <location>
        <begin position="1"/>
        <end position="22"/>
    </location>
</feature>
<reference evidence="3 4" key="1">
    <citation type="submission" date="2024-10" db="EMBL/GenBank/DDBJ databases">
        <authorList>
            <person name="Kim D."/>
        </authorList>
    </citation>
    <scope>NUCLEOTIDE SEQUENCE [LARGE SCALE GENOMIC DNA]</scope>
    <source>
        <strain evidence="3">BH-2024</strain>
    </source>
</reference>
<evidence type="ECO:0000256" key="1">
    <source>
        <dbReference type="SAM" id="MobiDB-lite"/>
    </source>
</evidence>
<protein>
    <submittedName>
        <fullName evidence="3">Uncharacterized protein</fullName>
    </submittedName>
</protein>
<gene>
    <name evidence="3" type="ORF">niasHT_001857</name>
</gene>
<comment type="caution">
    <text evidence="3">The sequence shown here is derived from an EMBL/GenBank/DDBJ whole genome shotgun (WGS) entry which is preliminary data.</text>
</comment>
<accession>A0ABD2MBP4</accession>